<protein>
    <submittedName>
        <fullName evidence="4">GNAT family N-acetyltransferase</fullName>
    </submittedName>
</protein>
<accession>A0ABW3K0Z1</accession>
<dbReference type="Pfam" id="PF00583">
    <property type="entry name" value="Acetyltransf_1"/>
    <property type="match status" value="1"/>
</dbReference>
<dbReference type="InterPro" id="IPR000182">
    <property type="entry name" value="GNAT_dom"/>
</dbReference>
<keyword evidence="1" id="KW-0808">Transferase</keyword>
<comment type="caution">
    <text evidence="4">The sequence shown here is derived from an EMBL/GenBank/DDBJ whole genome shotgun (WGS) entry which is preliminary data.</text>
</comment>
<sequence>MNIKLATTKEDILKCWDVINVLRPHLQPEAFADTVLEMLQEGYKLAFIEKDGKGAAAIGYRYQNFLYNGKHIYIDDLVTLPAYRKQGLAAALLDFVDAEARANGYKCVTLDSGHHRNDAHRLYLNKGFIISSHHFLKNL</sequence>
<dbReference type="CDD" id="cd04301">
    <property type="entry name" value="NAT_SF"/>
    <property type="match status" value="1"/>
</dbReference>
<evidence type="ECO:0000313" key="5">
    <source>
        <dbReference type="Proteomes" id="UP001597112"/>
    </source>
</evidence>
<dbReference type="SUPFAM" id="SSF55729">
    <property type="entry name" value="Acyl-CoA N-acyltransferases (Nat)"/>
    <property type="match status" value="1"/>
</dbReference>
<dbReference type="Gene3D" id="3.40.630.30">
    <property type="match status" value="1"/>
</dbReference>
<dbReference type="PANTHER" id="PTHR43420">
    <property type="entry name" value="ACETYLTRANSFERASE"/>
    <property type="match status" value="1"/>
</dbReference>
<dbReference type="Proteomes" id="UP001597112">
    <property type="component" value="Unassembled WGS sequence"/>
</dbReference>
<evidence type="ECO:0000256" key="2">
    <source>
        <dbReference type="ARBA" id="ARBA00023315"/>
    </source>
</evidence>
<dbReference type="PANTHER" id="PTHR43420:SF47">
    <property type="entry name" value="N-ACETYLTRANSFERASE DOMAIN-CONTAINING PROTEIN"/>
    <property type="match status" value="1"/>
</dbReference>
<feature type="domain" description="N-acetyltransferase" evidence="3">
    <location>
        <begin position="1"/>
        <end position="139"/>
    </location>
</feature>
<dbReference type="InterPro" id="IPR016181">
    <property type="entry name" value="Acyl_CoA_acyltransferase"/>
</dbReference>
<reference evidence="5" key="1">
    <citation type="journal article" date="2019" name="Int. J. Syst. Evol. Microbiol.">
        <title>The Global Catalogue of Microorganisms (GCM) 10K type strain sequencing project: providing services to taxonomists for standard genome sequencing and annotation.</title>
        <authorList>
            <consortium name="The Broad Institute Genomics Platform"/>
            <consortium name="The Broad Institute Genome Sequencing Center for Infectious Disease"/>
            <person name="Wu L."/>
            <person name="Ma J."/>
        </authorList>
    </citation>
    <scope>NUCLEOTIDE SEQUENCE [LARGE SCALE GENOMIC DNA]</scope>
    <source>
        <strain evidence="5">CCUG 58938</strain>
    </source>
</reference>
<dbReference type="PROSITE" id="PS51186">
    <property type="entry name" value="GNAT"/>
    <property type="match status" value="1"/>
</dbReference>
<proteinExistence type="predicted"/>
<organism evidence="4 5">
    <name type="scientific">Ohtaekwangia kribbensis</name>
    <dbReference type="NCBI Taxonomy" id="688913"/>
    <lineage>
        <taxon>Bacteria</taxon>
        <taxon>Pseudomonadati</taxon>
        <taxon>Bacteroidota</taxon>
        <taxon>Cytophagia</taxon>
        <taxon>Cytophagales</taxon>
        <taxon>Fulvivirgaceae</taxon>
        <taxon>Ohtaekwangia</taxon>
    </lineage>
</organism>
<dbReference type="EMBL" id="JBHTKA010000003">
    <property type="protein sequence ID" value="MFD0999918.1"/>
    <property type="molecule type" value="Genomic_DNA"/>
</dbReference>
<evidence type="ECO:0000259" key="3">
    <source>
        <dbReference type="PROSITE" id="PS51186"/>
    </source>
</evidence>
<dbReference type="InterPro" id="IPR050680">
    <property type="entry name" value="YpeA/RimI_acetyltransf"/>
</dbReference>
<name>A0ABW3K0Z1_9BACT</name>
<keyword evidence="5" id="KW-1185">Reference proteome</keyword>
<evidence type="ECO:0000256" key="1">
    <source>
        <dbReference type="ARBA" id="ARBA00022679"/>
    </source>
</evidence>
<gene>
    <name evidence="4" type="ORF">ACFQ21_11410</name>
</gene>
<keyword evidence="2" id="KW-0012">Acyltransferase</keyword>
<dbReference type="RefSeq" id="WP_377579056.1">
    <property type="nucleotide sequence ID" value="NZ_JBHTKA010000003.1"/>
</dbReference>
<evidence type="ECO:0000313" key="4">
    <source>
        <dbReference type="EMBL" id="MFD0999918.1"/>
    </source>
</evidence>